<reference evidence="3" key="1">
    <citation type="journal article" date="2016" name="Genome Announc.">
        <title>Draft genome sequences of fungus Aspergillus calidoustus.</title>
        <authorList>
            <person name="Horn F."/>
            <person name="Linde J."/>
            <person name="Mattern D.J."/>
            <person name="Walther G."/>
            <person name="Guthke R."/>
            <person name="Scherlach K."/>
            <person name="Martin K."/>
            <person name="Brakhage A.A."/>
            <person name="Petzke L."/>
            <person name="Valiante V."/>
        </authorList>
    </citation>
    <scope>NUCLEOTIDE SEQUENCE [LARGE SCALE GENOMIC DNA]</scope>
    <source>
        <strain evidence="3">SF006504</strain>
    </source>
</reference>
<evidence type="ECO:0000256" key="1">
    <source>
        <dbReference type="SAM" id="MobiDB-lite"/>
    </source>
</evidence>
<protein>
    <submittedName>
        <fullName evidence="2">Uncharacterized protein</fullName>
    </submittedName>
</protein>
<accession>A0A0U5G8H3</accession>
<name>A0A0U5G8H3_ASPCI</name>
<dbReference type="EMBL" id="CDMC01000010">
    <property type="protein sequence ID" value="CEL07990.1"/>
    <property type="molecule type" value="Genomic_DNA"/>
</dbReference>
<sequence length="265" mass="29613">MLATLALMQQTPNPEPSHYPWTPTRPSPLSPRRSSLSRNNMITTSPTQQTQLQLQSQAPPAALFTFYPSPASSPSRGPYDTPPLTFLPKATTTTTTSSPDYATRYTTTISKPLLSHSAKRTFTASNTPAARSARRNAFLNRVKQERDNGKFESRVEQLAFMESIAEQREWNETMRRKAEEIEAGLPWEAGLEGEQGVYTEDAEGQALDEYLEQEYALEMDFLERIQPAQNSVQGIAASSFSDDEYDDIFMDLADPSPPQDMDMSG</sequence>
<feature type="compositionally biased region" description="Low complexity" evidence="1">
    <location>
        <begin position="30"/>
        <end position="63"/>
    </location>
</feature>
<feature type="region of interest" description="Disordered" evidence="1">
    <location>
        <begin position="1"/>
        <end position="101"/>
    </location>
</feature>
<organism evidence="2 3">
    <name type="scientific">Aspergillus calidoustus</name>
    <dbReference type="NCBI Taxonomy" id="454130"/>
    <lineage>
        <taxon>Eukaryota</taxon>
        <taxon>Fungi</taxon>
        <taxon>Dikarya</taxon>
        <taxon>Ascomycota</taxon>
        <taxon>Pezizomycotina</taxon>
        <taxon>Eurotiomycetes</taxon>
        <taxon>Eurotiomycetidae</taxon>
        <taxon>Eurotiales</taxon>
        <taxon>Aspergillaceae</taxon>
        <taxon>Aspergillus</taxon>
        <taxon>Aspergillus subgen. Nidulantes</taxon>
    </lineage>
</organism>
<evidence type="ECO:0000313" key="2">
    <source>
        <dbReference type="EMBL" id="CEL07990.1"/>
    </source>
</evidence>
<proteinExistence type="predicted"/>
<feature type="compositionally biased region" description="Low complexity" evidence="1">
    <location>
        <begin position="82"/>
        <end position="101"/>
    </location>
</feature>
<dbReference type="OrthoDB" id="5279705at2759"/>
<dbReference type="AlphaFoldDB" id="A0A0U5G8H3"/>
<keyword evidence="3" id="KW-1185">Reference proteome</keyword>
<feature type="compositionally biased region" description="Pro residues" evidence="1">
    <location>
        <begin position="13"/>
        <end position="29"/>
    </location>
</feature>
<dbReference type="STRING" id="454130.A0A0U5G8H3"/>
<gene>
    <name evidence="2" type="ORF">ASPCAL11144</name>
</gene>
<evidence type="ECO:0000313" key="3">
    <source>
        <dbReference type="Proteomes" id="UP000054771"/>
    </source>
</evidence>
<dbReference type="Proteomes" id="UP000054771">
    <property type="component" value="Unassembled WGS sequence"/>
</dbReference>
<dbReference type="OMA" id="RSKTRKM"/>